<dbReference type="RefSeq" id="WP_122014587.1">
    <property type="nucleotide sequence ID" value="NZ_CP033169.1"/>
</dbReference>
<dbReference type="InterPro" id="IPR019986">
    <property type="entry name" value="YloV-like"/>
</dbReference>
<name>A0A3G2R4T2_9FIRM</name>
<dbReference type="Proteomes" id="UP000280960">
    <property type="component" value="Chromosome"/>
</dbReference>
<dbReference type="PROSITE" id="PS51480">
    <property type="entry name" value="DHAL"/>
    <property type="match status" value="1"/>
</dbReference>
<accession>A0A3G2R4T2</accession>
<dbReference type="Gene3D" id="1.25.40.340">
    <property type="match status" value="1"/>
</dbReference>
<dbReference type="NCBIfam" id="TIGR03599">
    <property type="entry name" value="YloV"/>
    <property type="match status" value="1"/>
</dbReference>
<dbReference type="InterPro" id="IPR050270">
    <property type="entry name" value="DegV_domain_contain"/>
</dbReference>
<feature type="domain" description="DhaL" evidence="1">
    <location>
        <begin position="9"/>
        <end position="202"/>
    </location>
</feature>
<dbReference type="PANTHER" id="PTHR33434:SF4">
    <property type="entry name" value="PHOSPHATASE PROTEIN"/>
    <property type="match status" value="1"/>
</dbReference>
<dbReference type="SMART" id="SM01120">
    <property type="entry name" value="Dak2"/>
    <property type="match status" value="1"/>
</dbReference>
<gene>
    <name evidence="2" type="ORF">D2962_07050</name>
</gene>
<dbReference type="KEGG" id="bacg:D2962_07050"/>
<keyword evidence="3" id="KW-1185">Reference proteome</keyword>
<dbReference type="InterPro" id="IPR004007">
    <property type="entry name" value="DhaL_dom"/>
</dbReference>
<dbReference type="SMART" id="SM01121">
    <property type="entry name" value="Dak1_2"/>
    <property type="match status" value="1"/>
</dbReference>
<dbReference type="Pfam" id="PF13684">
    <property type="entry name" value="FakA-like_C"/>
    <property type="match status" value="1"/>
</dbReference>
<evidence type="ECO:0000259" key="1">
    <source>
        <dbReference type="PROSITE" id="PS51480"/>
    </source>
</evidence>
<dbReference type="Pfam" id="PF21645">
    <property type="entry name" value="FakA-like_M"/>
    <property type="match status" value="1"/>
</dbReference>
<dbReference type="InterPro" id="IPR048394">
    <property type="entry name" value="FakA-like_M"/>
</dbReference>
<dbReference type="SUPFAM" id="SSF101473">
    <property type="entry name" value="DhaL-like"/>
    <property type="match status" value="1"/>
</dbReference>
<dbReference type="InterPro" id="IPR036117">
    <property type="entry name" value="DhaL_dom_sf"/>
</dbReference>
<sequence length="551" mass="60924">MSYNRINGHLLKKAIIHAAYVLRQNKKVVDALNVFPVPDGDTGTNMSLTMDQAAGELQKLQSDELKKVVDTAAWGSLMGARGNSGVILSQLFRGFSQSISSNKQSISPLEFAQAFKSGVDSAYRAVIRPVEGTILTVAREMADKMLADSRKIDDMEKIFANALSYGEKILAKTPEMLKVLKEAKVVDAGGKGLIFLMQGFLEALENPDLTESALEQKAEKTDAFEFRDAEDTIKFTYCTELFIRGRDIDLDLLKQELSDLGDSIIVTGMEGVAKIHIHSNHPGEVMETALKWGELSNIKVDNMKIQHRELIKKQETDVSHDVEDMHQPQKTEKKTGIVAVSQGQGLKDIFISLGADDVIEGGQTMNPSTENILSAIEKEPFENVIILPNNKNIIMTAEQVKLISKKNIYVLPTRSVPQGIAALLAFNPMLSIDDNLAGMSQNIKNVVTGEVTYAVRDSQWNGTKIKQGDVIGIKDGQLIVVERDKEKVLLALIDEMVRGKEYGIITIYYGQNVDASSIQNISDELSAKYANFDIEYYNGGQSLYYYIVSVE</sequence>
<dbReference type="GO" id="GO:0006071">
    <property type="term" value="P:glycerol metabolic process"/>
    <property type="evidence" value="ECO:0007669"/>
    <property type="project" value="InterPro"/>
</dbReference>
<dbReference type="PANTHER" id="PTHR33434">
    <property type="entry name" value="DEGV DOMAIN-CONTAINING PROTEIN DR_1986-RELATED"/>
    <property type="match status" value="1"/>
</dbReference>
<dbReference type="Pfam" id="PF02734">
    <property type="entry name" value="Dak2"/>
    <property type="match status" value="1"/>
</dbReference>
<organism evidence="2 3">
    <name type="scientific">Biomaibacter acetigenes</name>
    <dbReference type="NCBI Taxonomy" id="2316383"/>
    <lineage>
        <taxon>Bacteria</taxon>
        <taxon>Bacillati</taxon>
        <taxon>Bacillota</taxon>
        <taxon>Clostridia</taxon>
        <taxon>Thermosediminibacterales</taxon>
        <taxon>Tepidanaerobacteraceae</taxon>
        <taxon>Biomaibacter</taxon>
    </lineage>
</organism>
<evidence type="ECO:0000313" key="2">
    <source>
        <dbReference type="EMBL" id="AYO30412.1"/>
    </source>
</evidence>
<dbReference type="AlphaFoldDB" id="A0A3G2R4T2"/>
<reference evidence="2 3" key="1">
    <citation type="submission" date="2018-10" db="EMBL/GenBank/DDBJ databases">
        <authorList>
            <person name="Zhang X."/>
        </authorList>
    </citation>
    <scope>NUCLEOTIDE SEQUENCE [LARGE SCALE GENOMIC DNA]</scope>
    <source>
        <strain evidence="2 3">SK-G1</strain>
    </source>
</reference>
<dbReference type="InterPro" id="IPR033470">
    <property type="entry name" value="FakA-like_C"/>
</dbReference>
<evidence type="ECO:0000313" key="3">
    <source>
        <dbReference type="Proteomes" id="UP000280960"/>
    </source>
</evidence>
<proteinExistence type="predicted"/>
<dbReference type="GO" id="GO:0004371">
    <property type="term" value="F:glycerone kinase activity"/>
    <property type="evidence" value="ECO:0007669"/>
    <property type="project" value="InterPro"/>
</dbReference>
<protein>
    <submittedName>
        <fullName evidence="2">DAK2 domain-containing protein</fullName>
    </submittedName>
</protein>
<dbReference type="EMBL" id="CP033169">
    <property type="protein sequence ID" value="AYO30412.1"/>
    <property type="molecule type" value="Genomic_DNA"/>
</dbReference>